<protein>
    <submittedName>
        <fullName evidence="1">Uncharacterized protein</fullName>
    </submittedName>
</protein>
<name>A0ACC0LD90_RHOML</name>
<evidence type="ECO:0000313" key="1">
    <source>
        <dbReference type="EMBL" id="KAI8526728.1"/>
    </source>
</evidence>
<accession>A0ACC0LD90</accession>
<evidence type="ECO:0000313" key="2">
    <source>
        <dbReference type="Proteomes" id="UP001062846"/>
    </source>
</evidence>
<proteinExistence type="predicted"/>
<gene>
    <name evidence="1" type="ORF">RHMOL_Rhmol12G0018300</name>
</gene>
<dbReference type="EMBL" id="CM046399">
    <property type="protein sequence ID" value="KAI8526728.1"/>
    <property type="molecule type" value="Genomic_DNA"/>
</dbReference>
<reference evidence="1" key="1">
    <citation type="submission" date="2022-02" db="EMBL/GenBank/DDBJ databases">
        <title>Plant Genome Project.</title>
        <authorList>
            <person name="Zhang R.-G."/>
        </authorList>
    </citation>
    <scope>NUCLEOTIDE SEQUENCE</scope>
    <source>
        <strain evidence="1">AT1</strain>
    </source>
</reference>
<organism evidence="1 2">
    <name type="scientific">Rhododendron molle</name>
    <name type="common">Chinese azalea</name>
    <name type="synonym">Azalea mollis</name>
    <dbReference type="NCBI Taxonomy" id="49168"/>
    <lineage>
        <taxon>Eukaryota</taxon>
        <taxon>Viridiplantae</taxon>
        <taxon>Streptophyta</taxon>
        <taxon>Embryophyta</taxon>
        <taxon>Tracheophyta</taxon>
        <taxon>Spermatophyta</taxon>
        <taxon>Magnoliopsida</taxon>
        <taxon>eudicotyledons</taxon>
        <taxon>Gunneridae</taxon>
        <taxon>Pentapetalae</taxon>
        <taxon>asterids</taxon>
        <taxon>Ericales</taxon>
        <taxon>Ericaceae</taxon>
        <taxon>Ericoideae</taxon>
        <taxon>Rhodoreae</taxon>
        <taxon>Rhododendron</taxon>
    </lineage>
</organism>
<comment type="caution">
    <text evidence="1">The sequence shown here is derived from an EMBL/GenBank/DDBJ whole genome shotgun (WGS) entry which is preliminary data.</text>
</comment>
<sequence length="866" mass="95329">MSPPALSMDEQKPLASSDSGSQGSVEARFADFCKSGLSLAENTYTEAMKLFSESKHLLSTNVSAIGTGTSEEAERYWFAFVLYSVRRLCESNTDDSSQGNGQNEFTLCQILRLAKLNIVDFFKELPQFIIKSGPILSNQYGADWEKKLQAKELQANFVHLSLLSKYYKRAFREFFLTSDSKVGEQSTDANAIGYVSDYHRFGWLLFLALRSHAFSRFKDLVTCTNGLVAILAILIIHVPIRLRNFTINDSARFVKKGSKGVDLLASLCNSYETSEDELRKTLEKANGLIADILKKKPCPASQCVTENLENIDTDDLIYFEDLMEEASLSASLDILEKDYADATRSKCELDERVFINEEDSLLASGSLSGGAMNISGAKRKIDSITSPAKTITSALSHYGSPSASQPNGIPCTSNSKPAATPVTTAMTTAKWLRTVISPLPPKPSLELERFLSSCDRDVTSDVTRRANIILEAIFPSNGLGDREPMPSLDAIALHMNISCGSLPVPSLQKSENPTGQNGDMRSPKRLCTEYRSLLVERNPFTSPVKDRFLVLNNLKSKLPQPALQCAFASPTRPNPVAGGETCAETAINIFFSKIIKLAAVRINGMIERLQLSQQIRESVYCLFQQILSQRTSLFFSRHIDQIILCCLYGVAKISQLNLTFREIIVNYRKQPHCKPQVFRSVFVDWSSARHHGKTGQEHLDIIAFYNEIFIPAVKPLLVEVAPVGTSQKANRNADVNNNTDGQCPGSPKVSSFPSLPDMSPKKVSAVHNVYVSPLRSSKMDALISNSSKSYYACVGESTHAYQSPSKDLTAINNRLNGNRKLRGTLNFDDVDVGLVSDSLVANSLYLQNGSCASSSGAPVKSEQLDS</sequence>
<dbReference type="Proteomes" id="UP001062846">
    <property type="component" value="Chromosome 12"/>
</dbReference>
<keyword evidence="2" id="KW-1185">Reference proteome</keyword>